<reference evidence="1" key="1">
    <citation type="submission" date="2020-06" db="EMBL/GenBank/DDBJ databases">
        <title>Draft genome of Bugula neritina, a colonial animal packing powerful symbionts and potential medicines.</title>
        <authorList>
            <person name="Rayko M."/>
        </authorList>
    </citation>
    <scope>NUCLEOTIDE SEQUENCE [LARGE SCALE GENOMIC DNA]</scope>
    <source>
        <strain evidence="1">Kwan_BN1</strain>
    </source>
</reference>
<comment type="caution">
    <text evidence="1">The sequence shown here is derived from an EMBL/GenBank/DDBJ whole genome shotgun (WGS) entry which is preliminary data.</text>
</comment>
<protein>
    <submittedName>
        <fullName evidence="1">Uncharacterized protein</fullName>
    </submittedName>
</protein>
<keyword evidence="2" id="KW-1185">Reference proteome</keyword>
<organism evidence="1 2">
    <name type="scientific">Bugula neritina</name>
    <name type="common">Brown bryozoan</name>
    <name type="synonym">Sertularia neritina</name>
    <dbReference type="NCBI Taxonomy" id="10212"/>
    <lineage>
        <taxon>Eukaryota</taxon>
        <taxon>Metazoa</taxon>
        <taxon>Spiralia</taxon>
        <taxon>Lophotrochozoa</taxon>
        <taxon>Bryozoa</taxon>
        <taxon>Gymnolaemata</taxon>
        <taxon>Cheilostomatida</taxon>
        <taxon>Flustrina</taxon>
        <taxon>Buguloidea</taxon>
        <taxon>Bugulidae</taxon>
        <taxon>Bugula</taxon>
    </lineage>
</organism>
<accession>A0A7J7JBS9</accession>
<proteinExistence type="predicted"/>
<dbReference type="AlphaFoldDB" id="A0A7J7JBS9"/>
<gene>
    <name evidence="1" type="ORF">EB796_018235</name>
</gene>
<dbReference type="EMBL" id="VXIV02002710">
    <property type="protein sequence ID" value="KAF6023457.1"/>
    <property type="molecule type" value="Genomic_DNA"/>
</dbReference>
<name>A0A7J7JBS9_BUGNE</name>
<evidence type="ECO:0000313" key="2">
    <source>
        <dbReference type="Proteomes" id="UP000593567"/>
    </source>
</evidence>
<sequence length="88" mass="10162">MWNMQRNPSLSLTAKLIYKMTIPYSGRVLIIKTTSIASVEIDSALNMMSTTLLLCSGGWDLRLQRRRILQLRYIIIYLQSSFFSCQVV</sequence>
<dbReference type="Proteomes" id="UP000593567">
    <property type="component" value="Unassembled WGS sequence"/>
</dbReference>
<evidence type="ECO:0000313" key="1">
    <source>
        <dbReference type="EMBL" id="KAF6023457.1"/>
    </source>
</evidence>